<dbReference type="RefSeq" id="WP_195132605.1">
    <property type="nucleotide sequence ID" value="NZ_JADLQX010000026.1"/>
</dbReference>
<protein>
    <submittedName>
        <fullName evidence="4">SDR family oxidoreductase</fullName>
    </submittedName>
</protein>
<name>A0ABS0CXS4_9NOCA</name>
<organism evidence="4 5">
    <name type="scientific">Nocardia amamiensis</name>
    <dbReference type="NCBI Taxonomy" id="404578"/>
    <lineage>
        <taxon>Bacteria</taxon>
        <taxon>Bacillati</taxon>
        <taxon>Actinomycetota</taxon>
        <taxon>Actinomycetes</taxon>
        <taxon>Mycobacteriales</taxon>
        <taxon>Nocardiaceae</taxon>
        <taxon>Nocardia</taxon>
    </lineage>
</organism>
<comment type="caution">
    <text evidence="4">The sequence shown here is derived from an EMBL/GenBank/DDBJ whole genome shotgun (WGS) entry which is preliminary data.</text>
</comment>
<dbReference type="Proteomes" id="UP000702209">
    <property type="component" value="Unassembled WGS sequence"/>
</dbReference>
<accession>A0ABS0CXS4</accession>
<dbReference type="PRINTS" id="PR00081">
    <property type="entry name" value="GDHRDH"/>
</dbReference>
<evidence type="ECO:0000313" key="5">
    <source>
        <dbReference type="Proteomes" id="UP000702209"/>
    </source>
</evidence>
<dbReference type="PRINTS" id="PR00080">
    <property type="entry name" value="SDRFAMILY"/>
</dbReference>
<gene>
    <name evidence="4" type="ORF">IU459_28165</name>
</gene>
<dbReference type="PANTHER" id="PTHR44196">
    <property type="entry name" value="DEHYDROGENASE/REDUCTASE SDR FAMILY MEMBER 7B"/>
    <property type="match status" value="1"/>
</dbReference>
<dbReference type="Gene3D" id="3.40.50.720">
    <property type="entry name" value="NAD(P)-binding Rossmann-like Domain"/>
    <property type="match status" value="1"/>
</dbReference>
<reference evidence="4 5" key="1">
    <citation type="submission" date="2020-10" db="EMBL/GenBank/DDBJ databases">
        <title>Identification of Nocardia species via Next-generation sequencing and recognition of intraspecies genetic diversity.</title>
        <authorList>
            <person name="Li P."/>
            <person name="Li P."/>
            <person name="Lu B."/>
        </authorList>
    </citation>
    <scope>NUCLEOTIDE SEQUENCE [LARGE SCALE GENOMIC DNA]</scope>
    <source>
        <strain evidence="4 5">BJ06-0157</strain>
    </source>
</reference>
<dbReference type="PANTHER" id="PTHR44196:SF1">
    <property type="entry name" value="DEHYDROGENASE_REDUCTASE SDR FAMILY MEMBER 7B"/>
    <property type="match status" value="1"/>
</dbReference>
<sequence>MDTVAVVTGAASGLGAALCRSLAAQGVAVVAADIDAAGLVALAADTGIHTQVVDVSDDEQVRRLINGAATELGRIDYLFNNAGIRLGGAADQIPLPQWQRIVDVNLWGVVHGTRHAYPVMRAQGFGHIVNMASLAGLTPVTPSAAYAMTEHAVVGLSTSLRAEAAAAGVKVSVAVPGRVATDIVDSGIDLPGYSYRGPSRRMPIGMISSERAAEYVLHGMRKNKPFIVFPRYNRVVVAAYRWFPSLMSRIGGRR</sequence>
<dbReference type="CDD" id="cd05233">
    <property type="entry name" value="SDR_c"/>
    <property type="match status" value="1"/>
</dbReference>
<keyword evidence="2" id="KW-0560">Oxidoreductase</keyword>
<comment type="similarity">
    <text evidence="1 3">Belongs to the short-chain dehydrogenases/reductases (SDR) family.</text>
</comment>
<evidence type="ECO:0000313" key="4">
    <source>
        <dbReference type="EMBL" id="MBF6301386.1"/>
    </source>
</evidence>
<dbReference type="InterPro" id="IPR002347">
    <property type="entry name" value="SDR_fam"/>
</dbReference>
<evidence type="ECO:0000256" key="1">
    <source>
        <dbReference type="ARBA" id="ARBA00006484"/>
    </source>
</evidence>
<evidence type="ECO:0000256" key="2">
    <source>
        <dbReference type="ARBA" id="ARBA00023002"/>
    </source>
</evidence>
<dbReference type="SUPFAM" id="SSF51735">
    <property type="entry name" value="NAD(P)-binding Rossmann-fold domains"/>
    <property type="match status" value="1"/>
</dbReference>
<proteinExistence type="inferred from homology"/>
<dbReference type="EMBL" id="JADLQX010000026">
    <property type="protein sequence ID" value="MBF6301386.1"/>
    <property type="molecule type" value="Genomic_DNA"/>
</dbReference>
<evidence type="ECO:0000256" key="3">
    <source>
        <dbReference type="RuleBase" id="RU000363"/>
    </source>
</evidence>
<dbReference type="Pfam" id="PF00106">
    <property type="entry name" value="adh_short"/>
    <property type="match status" value="1"/>
</dbReference>
<dbReference type="InterPro" id="IPR036291">
    <property type="entry name" value="NAD(P)-bd_dom_sf"/>
</dbReference>
<keyword evidence="5" id="KW-1185">Reference proteome</keyword>